<dbReference type="GeneID" id="25380918"/>
<feature type="compositionally biased region" description="Low complexity" evidence="1">
    <location>
        <begin position="364"/>
        <end position="380"/>
    </location>
</feature>
<feature type="region of interest" description="Disordered" evidence="1">
    <location>
        <begin position="147"/>
        <end position="219"/>
    </location>
</feature>
<organism evidence="3 4">
    <name type="scientific">Eimeria mitis</name>
    <dbReference type="NCBI Taxonomy" id="44415"/>
    <lineage>
        <taxon>Eukaryota</taxon>
        <taxon>Sar</taxon>
        <taxon>Alveolata</taxon>
        <taxon>Apicomplexa</taxon>
        <taxon>Conoidasida</taxon>
        <taxon>Coccidia</taxon>
        <taxon>Eucoccidiorida</taxon>
        <taxon>Eimeriorina</taxon>
        <taxon>Eimeriidae</taxon>
        <taxon>Eimeria</taxon>
    </lineage>
</organism>
<gene>
    <name evidence="3" type="ORF">EMH_0063290</name>
</gene>
<dbReference type="Proteomes" id="UP000030744">
    <property type="component" value="Unassembled WGS sequence"/>
</dbReference>
<accession>U6K6A2</accession>
<evidence type="ECO:0000313" key="4">
    <source>
        <dbReference type="Proteomes" id="UP000030744"/>
    </source>
</evidence>
<dbReference type="Pfam" id="PF11054">
    <property type="entry name" value="Surface_antigen"/>
    <property type="match status" value="2"/>
</dbReference>
<dbReference type="VEuPathDB" id="ToxoDB:EMH_0063290"/>
<evidence type="ECO:0000256" key="1">
    <source>
        <dbReference type="SAM" id="MobiDB-lite"/>
    </source>
</evidence>
<sequence length="501" mass="51781">MRKLTSVLLSAAVLGAAHQVEGSDSDKKGSAASADCLVDFNAARERAGLEAFIAEADANKKLPTGKDDYIEAICSAIQEASPADGCSAAVSYWKKAYVNFGELPPEYKKETDVYKDSRNISLVALYNPKEGATVDCAYITCPISTTTTTTTPTTTSATTGTTSPTSPPASSDGSSLLSGEPKGAGSANLEVQDRELTTVSHDEVSEELQNTGPSVRRLSTPSETVTGLVCLTNPAALVDGVKPFSGIRPVLSVFSFGAFHVLGKVIDITENNIKREGTYAYAPETGPTDGCSAAVTYWKKAHVNFGELPPQYEKETSVYADGQNISLVALYNPQGGATVDCAYITCPISTATTTAAPITTSVSTTAASSTEATEETTTQAGQGGGGAGSFRAEPKAGGSASTHVQAPASAAAPISSPLSRDEQLGDPQRTGPSVRHLSTPSETVTGLVCLTNPAALAQGKKPFTEDVWANIKKAIENSASASTQSALLATALLLLTSFIVL</sequence>
<feature type="chain" id="PRO_5004672594" evidence="2">
    <location>
        <begin position="23"/>
        <end position="501"/>
    </location>
</feature>
<feature type="compositionally biased region" description="Polar residues" evidence="1">
    <location>
        <begin position="207"/>
        <end position="219"/>
    </location>
</feature>
<evidence type="ECO:0000313" key="3">
    <source>
        <dbReference type="EMBL" id="CDJ31013.1"/>
    </source>
</evidence>
<proteinExistence type="predicted"/>
<feature type="compositionally biased region" description="Low complexity" evidence="1">
    <location>
        <begin position="406"/>
        <end position="417"/>
    </location>
</feature>
<feature type="signal peptide" evidence="2">
    <location>
        <begin position="1"/>
        <end position="22"/>
    </location>
</feature>
<dbReference type="AlphaFoldDB" id="U6K6A2"/>
<feature type="compositionally biased region" description="Low complexity" evidence="1">
    <location>
        <begin position="147"/>
        <end position="175"/>
    </location>
</feature>
<protein>
    <submittedName>
        <fullName evidence="3">SAG family member</fullName>
    </submittedName>
</protein>
<name>U6K6A2_9EIME</name>
<feature type="compositionally biased region" description="Basic and acidic residues" evidence="1">
    <location>
        <begin position="191"/>
        <end position="203"/>
    </location>
</feature>
<keyword evidence="2" id="KW-0732">Signal</keyword>
<evidence type="ECO:0000256" key="2">
    <source>
        <dbReference type="SAM" id="SignalP"/>
    </source>
</evidence>
<dbReference type="RefSeq" id="XP_013353578.1">
    <property type="nucleotide sequence ID" value="XM_013498124.1"/>
</dbReference>
<dbReference type="EMBL" id="HG682963">
    <property type="protein sequence ID" value="CDJ31013.1"/>
    <property type="molecule type" value="Genomic_DNA"/>
</dbReference>
<keyword evidence="4" id="KW-1185">Reference proteome</keyword>
<feature type="region of interest" description="Disordered" evidence="1">
    <location>
        <begin position="364"/>
        <end position="439"/>
    </location>
</feature>
<reference evidence="3" key="2">
    <citation type="submission" date="2013-10" db="EMBL/GenBank/DDBJ databases">
        <authorList>
            <person name="Aslett M."/>
        </authorList>
    </citation>
    <scope>NUCLEOTIDE SEQUENCE [LARGE SCALE GENOMIC DNA]</scope>
    <source>
        <strain evidence="3">Houghton</strain>
    </source>
</reference>
<dbReference type="InterPro" id="IPR021288">
    <property type="entry name" value="Surface_antigen"/>
</dbReference>
<reference evidence="3" key="1">
    <citation type="submission" date="2013-10" db="EMBL/GenBank/DDBJ databases">
        <title>Genomic analysis of the causative agents of coccidiosis in chickens.</title>
        <authorList>
            <person name="Reid A.J."/>
            <person name="Blake D."/>
            <person name="Billington K."/>
            <person name="Browne H."/>
            <person name="Dunn M."/>
            <person name="Hung S."/>
            <person name="Kawahara F."/>
            <person name="Miranda-Saavedra D."/>
            <person name="Mourier T."/>
            <person name="Nagra H."/>
            <person name="Otto T.D."/>
            <person name="Rawlings N."/>
            <person name="Sanchez A."/>
            <person name="Sanders M."/>
            <person name="Subramaniam C."/>
            <person name="Tay Y."/>
            <person name="Dear P."/>
            <person name="Doerig C."/>
            <person name="Gruber A."/>
            <person name="Parkinson J."/>
            <person name="Shirley M."/>
            <person name="Wan K.L."/>
            <person name="Berriman M."/>
            <person name="Tomley F."/>
            <person name="Pain A."/>
        </authorList>
    </citation>
    <scope>NUCLEOTIDE SEQUENCE [LARGE SCALE GENOMIC DNA]</scope>
    <source>
        <strain evidence="3">Houghton</strain>
    </source>
</reference>